<dbReference type="EMBL" id="NRSD01000022">
    <property type="protein sequence ID" value="MBK1646287.1"/>
    <property type="molecule type" value="Genomic_DNA"/>
</dbReference>
<dbReference type="InterPro" id="IPR000014">
    <property type="entry name" value="PAS"/>
</dbReference>
<dbReference type="Pfam" id="PF08447">
    <property type="entry name" value="PAS_3"/>
    <property type="match status" value="2"/>
</dbReference>
<dbReference type="FunFam" id="2.10.70.100:FF:000001">
    <property type="entry name" value="Sensory transduction histidine kinase"/>
    <property type="match status" value="1"/>
</dbReference>
<evidence type="ECO:0000259" key="12">
    <source>
        <dbReference type="PROSITE" id="PS50883"/>
    </source>
</evidence>
<protein>
    <recommendedName>
        <fullName evidence="16">EAL domain-containing protein</fullName>
    </recommendedName>
</protein>
<feature type="domain" description="EAL" evidence="12">
    <location>
        <begin position="841"/>
        <end position="1095"/>
    </location>
</feature>
<dbReference type="PROSITE" id="PS50112">
    <property type="entry name" value="PAS"/>
    <property type="match status" value="2"/>
</dbReference>
<comment type="subcellular location">
    <subcellularLocation>
        <location evidence="1">Cell inner membrane</location>
        <topology evidence="1">Multi-pass membrane protein</topology>
    </subcellularLocation>
</comment>
<keyword evidence="15" id="KW-1185">Reference proteome</keyword>
<evidence type="ECO:0000259" key="13">
    <source>
        <dbReference type="PROSITE" id="PS50887"/>
    </source>
</evidence>
<evidence type="ECO:0000259" key="11">
    <source>
        <dbReference type="PROSITE" id="PS50113"/>
    </source>
</evidence>
<dbReference type="SMART" id="SM00052">
    <property type="entry name" value="EAL"/>
    <property type="match status" value="1"/>
</dbReference>
<dbReference type="SUPFAM" id="SSF141868">
    <property type="entry name" value="EAL domain-like"/>
    <property type="match status" value="1"/>
</dbReference>
<dbReference type="InterPro" id="IPR001610">
    <property type="entry name" value="PAC"/>
</dbReference>
<keyword evidence="5" id="KW-0812">Transmembrane</keyword>
<dbReference type="GO" id="GO:0016740">
    <property type="term" value="F:transferase activity"/>
    <property type="evidence" value="ECO:0007669"/>
    <property type="project" value="UniProtKB-KW"/>
</dbReference>
<feature type="domain" description="GGDEF" evidence="13">
    <location>
        <begin position="699"/>
        <end position="832"/>
    </location>
</feature>
<comment type="caution">
    <text evidence="14">The sequence shown here is derived from an EMBL/GenBank/DDBJ whole genome shotgun (WGS) entry which is preliminary data.</text>
</comment>
<evidence type="ECO:0000256" key="3">
    <source>
        <dbReference type="ARBA" id="ARBA00022519"/>
    </source>
</evidence>
<dbReference type="SMART" id="SM00086">
    <property type="entry name" value="PAC"/>
    <property type="match status" value="4"/>
</dbReference>
<dbReference type="RefSeq" id="WP_200389093.1">
    <property type="nucleotide sequence ID" value="NZ_NRSD01000022.1"/>
</dbReference>
<dbReference type="InterPro" id="IPR035919">
    <property type="entry name" value="EAL_sf"/>
</dbReference>
<dbReference type="PANTHER" id="PTHR44757:SF2">
    <property type="entry name" value="BIOFILM ARCHITECTURE MAINTENANCE PROTEIN MBAA"/>
    <property type="match status" value="1"/>
</dbReference>
<dbReference type="CDD" id="cd00130">
    <property type="entry name" value="PAS"/>
    <property type="match status" value="4"/>
</dbReference>
<proteinExistence type="predicted"/>
<feature type="domain" description="PAS" evidence="10">
    <location>
        <begin position="542"/>
        <end position="588"/>
    </location>
</feature>
<feature type="domain" description="PAS" evidence="10">
    <location>
        <begin position="289"/>
        <end position="361"/>
    </location>
</feature>
<dbReference type="CDD" id="cd01948">
    <property type="entry name" value="EAL"/>
    <property type="match status" value="1"/>
</dbReference>
<sequence length="1103" mass="123537">MKLNDEPQTLARLADICEPDPSCRVSSHNAIRTKIGAILFHAVPEHACLAIWGIDLALRKLCLGDGARKLLGLTTGQDASLADWINRYRPKDRPRMATAFLTALERGVGFDVSGRLLVPVGHIESIRTLAWPVTEQGATSALVGILHCDTDHLSAVEALESTRRILDNAECLANLGAWDWDLDRDHMTVSEHWMRIHGTTNPTPTIDELIASCAYPEDIPGIRRAMERARAGLGDYDIVHRIVRPDGGVRWVHARGEVRRDAAGLPVRVHGVAWDVTERKVLDRHLRDNEERLRLTLAATNDGLWDWDVASGRMTVNARYFRMLGYARDAFEPSFVAWLEGIHPDDRAQTRERILAVIAQDDAFAMQYRMRMCSGAWLWILTRGKVVERFPDGNPCRVLGTHTDVDHHKRAVSALRESERNYREIFNATDDGIALQDPVTARFLDVNDAFAALYGYRTRSECLERRFSDLISNEAPYDEAVALEHLRQAYAGTPQRFEWRAMKLGGERFWVEVSLRRTSIGGSPRILAVVRDITERRARERQLRLAAQILESTAEGVMLTDADLRIQSVNGAFTAITGYTEEEVLGQTPALLHSGRHDADFYDALTTQLKETGHWRGEIWNRRKNGAIYPELLTITAIRETGEAVSHYVGVFSDISDMKKIEEDLDYLAHHDPLTHLSNRNLFRSRLEHGLQRARRDHRQLAVLLLDLQRFKQINDSLGHQVGDAVLIGVANSLSAQMRASDTIARLGGDEFVIIMEDLADPQDAAVGARKLLGSFTQPLLVDAHALYITACIGIAVFPRDGDDGDALLRHADMALNQAEWQGVNQFAFYTDEMDQRMIERQTLETALRSALDRGEIRVAYQAQVNLADESLCGIEALLRWESPQLGSVSPERFIPLAEEIGLIGELGELAFRFACNQVADWDRVGFRVPRLSVNLSIHELEQGGFVERIARALARSGIDPSRVELEVTESVLMSQTGDARAALSAIREMGMRLAIDDFGTGYSALAYLKRLPVQRLKIDRSFVKDLGRDLNDESITRAIIGLGRTLGLAVLAEGVETREQAVFLSREGCQEAQGYLFGRPMGAAELARRWAPRRDRGGSVRR</sequence>
<dbReference type="GO" id="GO:0000166">
    <property type="term" value="F:nucleotide binding"/>
    <property type="evidence" value="ECO:0007669"/>
    <property type="project" value="UniProtKB-KW"/>
</dbReference>
<dbReference type="SUPFAM" id="SSF55785">
    <property type="entry name" value="PYP-like sensor domain (PAS domain)"/>
    <property type="match status" value="4"/>
</dbReference>
<evidence type="ECO:0000259" key="10">
    <source>
        <dbReference type="PROSITE" id="PS50112"/>
    </source>
</evidence>
<dbReference type="InterPro" id="IPR000700">
    <property type="entry name" value="PAS-assoc_C"/>
</dbReference>
<dbReference type="PROSITE" id="PS50887">
    <property type="entry name" value="GGDEF"/>
    <property type="match status" value="1"/>
</dbReference>
<keyword evidence="9" id="KW-0472">Membrane</keyword>
<dbReference type="PANTHER" id="PTHR44757">
    <property type="entry name" value="DIGUANYLATE CYCLASE DGCP"/>
    <property type="match status" value="1"/>
</dbReference>
<dbReference type="InterPro" id="IPR043128">
    <property type="entry name" value="Rev_trsase/Diguanyl_cyclase"/>
</dbReference>
<dbReference type="Gene3D" id="2.10.70.100">
    <property type="match status" value="1"/>
</dbReference>
<dbReference type="Pfam" id="PF13426">
    <property type="entry name" value="PAS_9"/>
    <property type="match status" value="1"/>
</dbReference>
<dbReference type="PROSITE" id="PS50883">
    <property type="entry name" value="EAL"/>
    <property type="match status" value="1"/>
</dbReference>
<dbReference type="InterPro" id="IPR035965">
    <property type="entry name" value="PAS-like_dom_sf"/>
</dbReference>
<keyword evidence="6" id="KW-0677">Repeat</keyword>
<dbReference type="Gene3D" id="3.30.70.270">
    <property type="match status" value="1"/>
</dbReference>
<dbReference type="NCBIfam" id="TIGR00229">
    <property type="entry name" value="sensory_box"/>
    <property type="match status" value="3"/>
</dbReference>
<dbReference type="InterPro" id="IPR013767">
    <property type="entry name" value="PAS_fold"/>
</dbReference>
<keyword evidence="3" id="KW-0997">Cell inner membrane</keyword>
<evidence type="ECO:0000256" key="2">
    <source>
        <dbReference type="ARBA" id="ARBA00022475"/>
    </source>
</evidence>
<dbReference type="Pfam" id="PF00989">
    <property type="entry name" value="PAS"/>
    <property type="match status" value="1"/>
</dbReference>
<keyword evidence="8" id="KW-1133">Transmembrane helix</keyword>
<dbReference type="CDD" id="cd01949">
    <property type="entry name" value="GGDEF"/>
    <property type="match status" value="1"/>
</dbReference>
<evidence type="ECO:0000256" key="4">
    <source>
        <dbReference type="ARBA" id="ARBA00022679"/>
    </source>
</evidence>
<keyword evidence="2" id="KW-1003">Cell membrane</keyword>
<dbReference type="InterPro" id="IPR029787">
    <property type="entry name" value="Nucleotide_cyclase"/>
</dbReference>
<feature type="domain" description="PAC" evidence="11">
    <location>
        <begin position="615"/>
        <end position="667"/>
    </location>
</feature>
<dbReference type="SMART" id="SM00267">
    <property type="entry name" value="GGDEF"/>
    <property type="match status" value="1"/>
</dbReference>
<feature type="domain" description="PAC" evidence="11">
    <location>
        <begin position="495"/>
        <end position="545"/>
    </location>
</feature>
<evidence type="ECO:0000256" key="1">
    <source>
        <dbReference type="ARBA" id="ARBA00004429"/>
    </source>
</evidence>
<evidence type="ECO:0008006" key="16">
    <source>
        <dbReference type="Google" id="ProtNLM"/>
    </source>
</evidence>
<evidence type="ECO:0000256" key="7">
    <source>
        <dbReference type="ARBA" id="ARBA00022741"/>
    </source>
</evidence>
<dbReference type="InterPro" id="IPR000160">
    <property type="entry name" value="GGDEF_dom"/>
</dbReference>
<dbReference type="GO" id="GO:0006355">
    <property type="term" value="P:regulation of DNA-templated transcription"/>
    <property type="evidence" value="ECO:0007669"/>
    <property type="project" value="InterPro"/>
</dbReference>
<dbReference type="InterPro" id="IPR001633">
    <property type="entry name" value="EAL_dom"/>
</dbReference>
<evidence type="ECO:0000256" key="6">
    <source>
        <dbReference type="ARBA" id="ARBA00022737"/>
    </source>
</evidence>
<dbReference type="Gene3D" id="3.30.450.20">
    <property type="entry name" value="PAS domain"/>
    <property type="match status" value="5"/>
</dbReference>
<dbReference type="SMART" id="SM00091">
    <property type="entry name" value="PAS"/>
    <property type="match status" value="3"/>
</dbReference>
<dbReference type="InterPro" id="IPR013655">
    <property type="entry name" value="PAS_fold_3"/>
</dbReference>
<gene>
    <name evidence="14" type="ORF">CKO25_16865</name>
</gene>
<evidence type="ECO:0000256" key="8">
    <source>
        <dbReference type="ARBA" id="ARBA00022989"/>
    </source>
</evidence>
<dbReference type="Pfam" id="PF00990">
    <property type="entry name" value="GGDEF"/>
    <property type="match status" value="1"/>
</dbReference>
<evidence type="ECO:0000313" key="14">
    <source>
        <dbReference type="EMBL" id="MBK1646287.1"/>
    </source>
</evidence>
<dbReference type="AlphaFoldDB" id="A0A9X0WK94"/>
<dbReference type="PROSITE" id="PS50113">
    <property type="entry name" value="PAC"/>
    <property type="match status" value="3"/>
</dbReference>
<evidence type="ECO:0000256" key="9">
    <source>
        <dbReference type="ARBA" id="ARBA00023136"/>
    </source>
</evidence>
<reference evidence="14 15" key="1">
    <citation type="journal article" date="2020" name="Microorganisms">
        <title>Osmotic Adaptation and Compatible Solute Biosynthesis of Phototrophic Bacteria as Revealed from Genome Analyses.</title>
        <authorList>
            <person name="Imhoff J.F."/>
            <person name="Rahn T."/>
            <person name="Kunzel S."/>
            <person name="Keller A."/>
            <person name="Neulinger S.C."/>
        </authorList>
    </citation>
    <scope>NUCLEOTIDE SEQUENCE [LARGE SCALE GENOMIC DNA]</scope>
    <source>
        <strain evidence="14 15">DSM 21303</strain>
    </source>
</reference>
<dbReference type="Pfam" id="PF00563">
    <property type="entry name" value="EAL"/>
    <property type="match status" value="1"/>
</dbReference>
<evidence type="ECO:0000313" key="15">
    <source>
        <dbReference type="Proteomes" id="UP001138802"/>
    </source>
</evidence>
<keyword evidence="4" id="KW-0808">Transferase</keyword>
<organism evidence="14 15">
    <name type="scientific">Thiocapsa imhoffii</name>
    <dbReference type="NCBI Taxonomy" id="382777"/>
    <lineage>
        <taxon>Bacteria</taxon>
        <taxon>Pseudomonadati</taxon>
        <taxon>Pseudomonadota</taxon>
        <taxon>Gammaproteobacteria</taxon>
        <taxon>Chromatiales</taxon>
        <taxon>Chromatiaceae</taxon>
        <taxon>Thiocapsa</taxon>
    </lineage>
</organism>
<dbReference type="GO" id="GO:0005886">
    <property type="term" value="C:plasma membrane"/>
    <property type="evidence" value="ECO:0007669"/>
    <property type="project" value="UniProtKB-SubCell"/>
</dbReference>
<name>A0A9X0WK94_9GAMM</name>
<keyword evidence="7" id="KW-0547">Nucleotide-binding</keyword>
<evidence type="ECO:0000256" key="5">
    <source>
        <dbReference type="ARBA" id="ARBA00022692"/>
    </source>
</evidence>
<dbReference type="InterPro" id="IPR052155">
    <property type="entry name" value="Biofilm_reg_signaling"/>
</dbReference>
<feature type="domain" description="PAC" evidence="11">
    <location>
        <begin position="236"/>
        <end position="288"/>
    </location>
</feature>
<dbReference type="NCBIfam" id="TIGR00254">
    <property type="entry name" value="GGDEF"/>
    <property type="match status" value="1"/>
</dbReference>
<dbReference type="Gene3D" id="3.20.20.450">
    <property type="entry name" value="EAL domain"/>
    <property type="match status" value="1"/>
</dbReference>
<accession>A0A9X0WK94</accession>
<dbReference type="Proteomes" id="UP001138802">
    <property type="component" value="Unassembled WGS sequence"/>
</dbReference>
<dbReference type="SUPFAM" id="SSF55073">
    <property type="entry name" value="Nucleotide cyclase"/>
    <property type="match status" value="1"/>
</dbReference>